<comment type="caution">
    <text evidence="3">The sequence shown here is derived from an EMBL/GenBank/DDBJ whole genome shotgun (WGS) entry which is preliminary data.</text>
</comment>
<dbReference type="SUPFAM" id="SSF54427">
    <property type="entry name" value="NTF2-like"/>
    <property type="match status" value="1"/>
</dbReference>
<proteinExistence type="predicted"/>
<dbReference type="Gene3D" id="3.10.450.50">
    <property type="match status" value="1"/>
</dbReference>
<dbReference type="InterPro" id="IPR037401">
    <property type="entry name" value="SnoaL-like"/>
</dbReference>
<evidence type="ECO:0000259" key="2">
    <source>
        <dbReference type="Pfam" id="PF12680"/>
    </source>
</evidence>
<feature type="transmembrane region" description="Helical" evidence="1">
    <location>
        <begin position="225"/>
        <end position="243"/>
    </location>
</feature>
<evidence type="ECO:0000256" key="1">
    <source>
        <dbReference type="SAM" id="Phobius"/>
    </source>
</evidence>
<dbReference type="InterPro" id="IPR032710">
    <property type="entry name" value="NTF2-like_dom_sf"/>
</dbReference>
<dbReference type="PANTHER" id="PTHR33698:SF6">
    <property type="entry name" value="TRANSMEMBRANE PROTEIN"/>
    <property type="match status" value="1"/>
</dbReference>
<dbReference type="AlphaFoldDB" id="A0AAD8KMW7"/>
<accession>A0AAD8KMW7</accession>
<keyword evidence="4" id="KW-1185">Reference proteome</keyword>
<sequence>MISKSFPSITTPLHKPPLVFHSKISTICHHQHKLHTPINLSFFGLERNHYRKRTRLPLVLASSGSNDGDNRAMEIVLRLYEAIKNKNLNELSEIIGHDCLCVCSFISTFKTFSGKKQVTEFFSSLMDTLGNNFQFVVQPTLHDGMIVGITWKLECRKTHKPVGKGFSFHMCHIYQGKLLIRNVEMFLEPLVHVEPLGLKMVVGHVASIIRQMSSEAIPKGKRKKIAYVLCTLVILAILLYVIVKTYRS</sequence>
<evidence type="ECO:0000313" key="3">
    <source>
        <dbReference type="EMBL" id="KAK1424433.1"/>
    </source>
</evidence>
<reference evidence="3" key="1">
    <citation type="journal article" date="2023" name="bioRxiv">
        <title>Improved chromosome-level genome assembly for marigold (Tagetes erecta).</title>
        <authorList>
            <person name="Jiang F."/>
            <person name="Yuan L."/>
            <person name="Wang S."/>
            <person name="Wang H."/>
            <person name="Xu D."/>
            <person name="Wang A."/>
            <person name="Fan W."/>
        </authorList>
    </citation>
    <scope>NUCLEOTIDE SEQUENCE</scope>
    <source>
        <strain evidence="3">WSJ</strain>
        <tissue evidence="3">Leaf</tissue>
    </source>
</reference>
<gene>
    <name evidence="3" type="ORF">QVD17_19762</name>
</gene>
<evidence type="ECO:0000313" key="4">
    <source>
        <dbReference type="Proteomes" id="UP001229421"/>
    </source>
</evidence>
<keyword evidence="1" id="KW-0472">Membrane</keyword>
<name>A0AAD8KMW7_TARER</name>
<protein>
    <recommendedName>
        <fullName evidence="2">SnoaL-like domain-containing protein</fullName>
    </recommendedName>
</protein>
<dbReference type="Proteomes" id="UP001229421">
    <property type="component" value="Unassembled WGS sequence"/>
</dbReference>
<dbReference type="EMBL" id="JAUHHV010000005">
    <property type="protein sequence ID" value="KAK1424433.1"/>
    <property type="molecule type" value="Genomic_DNA"/>
</dbReference>
<keyword evidence="1" id="KW-1133">Transmembrane helix</keyword>
<organism evidence="3 4">
    <name type="scientific">Tagetes erecta</name>
    <name type="common">African marigold</name>
    <dbReference type="NCBI Taxonomy" id="13708"/>
    <lineage>
        <taxon>Eukaryota</taxon>
        <taxon>Viridiplantae</taxon>
        <taxon>Streptophyta</taxon>
        <taxon>Embryophyta</taxon>
        <taxon>Tracheophyta</taxon>
        <taxon>Spermatophyta</taxon>
        <taxon>Magnoliopsida</taxon>
        <taxon>eudicotyledons</taxon>
        <taxon>Gunneridae</taxon>
        <taxon>Pentapetalae</taxon>
        <taxon>asterids</taxon>
        <taxon>campanulids</taxon>
        <taxon>Asterales</taxon>
        <taxon>Asteraceae</taxon>
        <taxon>Asteroideae</taxon>
        <taxon>Heliantheae alliance</taxon>
        <taxon>Tageteae</taxon>
        <taxon>Tagetes</taxon>
    </lineage>
</organism>
<dbReference type="PANTHER" id="PTHR33698">
    <property type="entry name" value="NUCLEAR TRANSPORT FACTOR 2 (NTF2)-LIKE PROTEIN"/>
    <property type="match status" value="1"/>
</dbReference>
<keyword evidence="1" id="KW-0812">Transmembrane</keyword>
<dbReference type="Pfam" id="PF12680">
    <property type="entry name" value="SnoaL_2"/>
    <property type="match status" value="1"/>
</dbReference>
<feature type="domain" description="SnoaL-like" evidence="2">
    <location>
        <begin position="76"/>
        <end position="174"/>
    </location>
</feature>